<keyword evidence="4" id="KW-1185">Reference proteome</keyword>
<proteinExistence type="predicted"/>
<dbReference type="SUPFAM" id="SSF52540">
    <property type="entry name" value="P-loop containing nucleoside triphosphate hydrolases"/>
    <property type="match status" value="1"/>
</dbReference>
<feature type="compositionally biased region" description="Basic and acidic residues" evidence="1">
    <location>
        <begin position="1486"/>
        <end position="1496"/>
    </location>
</feature>
<dbReference type="InterPro" id="IPR041664">
    <property type="entry name" value="AAA_16"/>
</dbReference>
<comment type="caution">
    <text evidence="3">The sequence shown here is derived from an EMBL/GenBank/DDBJ whole genome shotgun (WGS) entry which is preliminary data.</text>
</comment>
<dbReference type="InterPro" id="IPR027417">
    <property type="entry name" value="P-loop_NTPase"/>
</dbReference>
<dbReference type="PANTHER" id="PTHR43642:SF1">
    <property type="entry name" value="HYBRID SIGNAL TRANSDUCTION HISTIDINE KINASE G"/>
    <property type="match status" value="1"/>
</dbReference>
<feature type="compositionally biased region" description="Gly residues" evidence="1">
    <location>
        <begin position="1512"/>
        <end position="1536"/>
    </location>
</feature>
<reference evidence="3 4" key="1">
    <citation type="journal article" date="2020" name="G3 (Bethesda)">
        <title>Improved Reference Genome for Cyclotella cryptica CCMP332, a Model for Cell Wall Morphogenesis, Salinity Adaptation, and Lipid Production in Diatoms (Bacillariophyta).</title>
        <authorList>
            <person name="Roberts W.R."/>
            <person name="Downey K.M."/>
            <person name="Ruck E.C."/>
            <person name="Traller J.C."/>
            <person name="Alverson A.J."/>
        </authorList>
    </citation>
    <scope>NUCLEOTIDE SEQUENCE [LARGE SCALE GENOMIC DNA]</scope>
    <source>
        <strain evidence="3 4">CCMP332</strain>
    </source>
</reference>
<evidence type="ECO:0000313" key="3">
    <source>
        <dbReference type="EMBL" id="KAL3791815.1"/>
    </source>
</evidence>
<dbReference type="PANTHER" id="PTHR43642">
    <property type="entry name" value="HYBRID SIGNAL TRANSDUCTION HISTIDINE KINASE G"/>
    <property type="match status" value="1"/>
</dbReference>
<protein>
    <recommendedName>
        <fullName evidence="2">Orc1-like AAA ATPase domain-containing protein</fullName>
    </recommendedName>
</protein>
<dbReference type="Pfam" id="PF13191">
    <property type="entry name" value="AAA_16"/>
    <property type="match status" value="1"/>
</dbReference>
<gene>
    <name evidence="3" type="ORF">HJC23_002446</name>
</gene>
<dbReference type="EMBL" id="JABMIG020000109">
    <property type="protein sequence ID" value="KAL3791815.1"/>
    <property type="molecule type" value="Genomic_DNA"/>
</dbReference>
<organism evidence="3 4">
    <name type="scientific">Cyclotella cryptica</name>
    <dbReference type="NCBI Taxonomy" id="29204"/>
    <lineage>
        <taxon>Eukaryota</taxon>
        <taxon>Sar</taxon>
        <taxon>Stramenopiles</taxon>
        <taxon>Ochrophyta</taxon>
        <taxon>Bacillariophyta</taxon>
        <taxon>Coscinodiscophyceae</taxon>
        <taxon>Thalassiosirophycidae</taxon>
        <taxon>Stephanodiscales</taxon>
        <taxon>Stephanodiscaceae</taxon>
        <taxon>Cyclotella</taxon>
    </lineage>
</organism>
<dbReference type="InterPro" id="IPR053159">
    <property type="entry name" value="Hybrid_Histidine_Kinase"/>
</dbReference>
<accession>A0ABD3PUK0</accession>
<name>A0ABD3PUK0_9STRA</name>
<dbReference type="Proteomes" id="UP001516023">
    <property type="component" value="Unassembled WGS sequence"/>
</dbReference>
<evidence type="ECO:0000259" key="2">
    <source>
        <dbReference type="Pfam" id="PF13191"/>
    </source>
</evidence>
<feature type="compositionally biased region" description="Gly residues" evidence="1">
    <location>
        <begin position="1466"/>
        <end position="1484"/>
    </location>
</feature>
<feature type="region of interest" description="Disordered" evidence="1">
    <location>
        <begin position="159"/>
        <end position="185"/>
    </location>
</feature>
<feature type="domain" description="Orc1-like AAA ATPase" evidence="2">
    <location>
        <begin position="526"/>
        <end position="707"/>
    </location>
</feature>
<sequence>MEWAREVRSPSRALGRCSDVPGGFYEHPRCGGTPRTRPTYNDRCIRTYKARTATNRGAECCPAWDLSGPQLIIKLRDVKMAPDPIVGTRDTSKRQSSIPDDLSLSLSRSSSYNDFNQFLDNMLGLDSSNCVQLNGNSSSEREQLDDSFHRQWKFDLRESSAGGHQKITSHNNSGDTEREQAGASKAPEVIVVPLEQWNETESKTTHADPQSQRKLQQTSMLQKITVAFGIGKLLQFISRQHESPVSSYSWSQLQSLCAVDNFVVELIKDGTSSEPGWEVRGVDMIAPFLSVHIDTASSPSNCNSFESDEGDGIRGRHVVAAITSPFPSDLANYDAEDVSDSESLLCHLLGVLLHFLFSGGRHKQMNQHGLRSDCGGYGLSVKKVADFDRPSTKKKSLDNIPPAQQCGVRDNLVTSWKDSHPLVSGSDFSQSISILAHGNMQNHNSNSREPQVDMSFPPLIEFGSPSNLSQIVTNLVNCGSGLFRPDDSYRSLDVAMHDLQVLLREPTRFLFNGPPTKGNTFVGNEKLYGRSKEVASLTDAFCRVASSGESESIFVGGFSGCGKTRLVLSIFESVKVAGGYAVTRKFDEMQSSSPLAVVLSAFNELCVLVAQQSSQRCLVDLHEKLSNVIPFLTSVLPNVVDLLPCHVKPPRSNIEDDTGISFSSLCFTIQQLMRVISSPSRPVLLFLDDLQWADCMSLRLIQCVLSDIKGLNCMLFIGGFRDNEVEQGHILLEFFNTLPTFNIKTTKMSLTGINTEDVNAMISDSLGIFPRTCKNLSDIVYRKTNGNPYFALEFLRSLIDRNLISYSLRDKHWKWDINRIGAENITDNVLYILTNKMSVLEDSAQTALKVASCFGIHLSMVIAEKLAAAPQFHNLQSTLDQVVVKEGFMDFDGINYYFVHDKVREAAYGLIPPVEKDQYHFTIGMALQSNFASLDKEDTSVLFATIDQINRCPLTMFRDDSQRILIANLNYEAGMKAVKFSNFMPAHSYMNAAVSLLPEDSWKSHYDLSLKCNYHFAKAAYSCGYVDQAKEILEEVIEHGEGLEDKSQCMLDSYSLLVSLFYLARKDLLQAFHTCLKVLNLLGEDLPIHGNVDEAELISIVTKTKTLLQKKSNEDLLALHEETSRRNIAIMHFYDQLSIVSYLAMPKLCPYFLARWAHFSLTHDVSCKYTPGAFVSFSSMLCCEDFGEDARIACRIGKVGMLMLSRKSDAMEELPGVYLTYYAYAGSLIEPIQACEDMLRHAYEIGMQTGNPSKAAFILSTMVAKQIKAGTNLLSLKRDIVNYSKLAGQHAQKQLRCNLLMMNEIVSSLIGNENIERSEDDKDIPAWEECELCLGMMASFYLGHMERVYHKSKLWEEMADSVKKKVPPRVIYIAFFSGLASASLYSYGKKNSQRHLSNVAKSLTILEKAEGFSEWNFKKKPHRPCAGTGGSGSGVRGKSFWRGRGGDERGQTGTGGDEAGTRRGRAGTGGEKWAGCGNGAGTGRGRGRDGQGRGGDRWGLIGTDRDGRGRRGMGGDGEGWAGTGQGRGGDGAGMRW</sequence>
<dbReference type="Gene3D" id="3.40.50.300">
    <property type="entry name" value="P-loop containing nucleotide triphosphate hydrolases"/>
    <property type="match status" value="1"/>
</dbReference>
<evidence type="ECO:0000313" key="4">
    <source>
        <dbReference type="Proteomes" id="UP001516023"/>
    </source>
</evidence>
<feature type="region of interest" description="Disordered" evidence="1">
    <location>
        <begin position="1422"/>
        <end position="1536"/>
    </location>
</feature>
<evidence type="ECO:0000256" key="1">
    <source>
        <dbReference type="SAM" id="MobiDB-lite"/>
    </source>
</evidence>